<dbReference type="Proteomes" id="UP001596122">
    <property type="component" value="Unassembled WGS sequence"/>
</dbReference>
<dbReference type="InterPro" id="IPR023485">
    <property type="entry name" value="Ptyr_pPase"/>
</dbReference>
<dbReference type="InterPro" id="IPR036196">
    <property type="entry name" value="Ptyr_pPase_sf"/>
</dbReference>
<name>A0ABW0GMB4_9MICO</name>
<feature type="domain" description="Phosphotyrosine protein phosphatase I" evidence="2">
    <location>
        <begin position="8"/>
        <end position="133"/>
    </location>
</feature>
<organism evidence="3 4">
    <name type="scientific">Aquipuribacter nitratireducens</name>
    <dbReference type="NCBI Taxonomy" id="650104"/>
    <lineage>
        <taxon>Bacteria</taxon>
        <taxon>Bacillati</taxon>
        <taxon>Actinomycetota</taxon>
        <taxon>Actinomycetes</taxon>
        <taxon>Micrococcales</taxon>
        <taxon>Intrasporangiaceae</taxon>
        <taxon>Aquipuribacter</taxon>
    </lineage>
</organism>
<evidence type="ECO:0000259" key="2">
    <source>
        <dbReference type="SMART" id="SM00226"/>
    </source>
</evidence>
<keyword evidence="4" id="KW-1185">Reference proteome</keyword>
<accession>A0ABW0GMB4</accession>
<keyword evidence="1" id="KW-0059">Arsenical resistance</keyword>
<dbReference type="SMART" id="SM00226">
    <property type="entry name" value="LMWPc"/>
    <property type="match status" value="1"/>
</dbReference>
<dbReference type="Pfam" id="PF01451">
    <property type="entry name" value="LMWPc"/>
    <property type="match status" value="1"/>
</dbReference>
<reference evidence="4" key="1">
    <citation type="journal article" date="2019" name="Int. J. Syst. Evol. Microbiol.">
        <title>The Global Catalogue of Microorganisms (GCM) 10K type strain sequencing project: providing services to taxonomists for standard genome sequencing and annotation.</title>
        <authorList>
            <consortium name="The Broad Institute Genomics Platform"/>
            <consortium name="The Broad Institute Genome Sequencing Center for Infectious Disease"/>
            <person name="Wu L."/>
            <person name="Ma J."/>
        </authorList>
    </citation>
    <scope>NUCLEOTIDE SEQUENCE [LARGE SCALE GENOMIC DNA]</scope>
    <source>
        <strain evidence="4">CCUG 43114</strain>
    </source>
</reference>
<evidence type="ECO:0000256" key="1">
    <source>
        <dbReference type="ARBA" id="ARBA00022849"/>
    </source>
</evidence>
<evidence type="ECO:0000313" key="4">
    <source>
        <dbReference type="Proteomes" id="UP001596122"/>
    </source>
</evidence>
<gene>
    <name evidence="3" type="ORF">ACFPJ6_09730</name>
</gene>
<dbReference type="EMBL" id="JBHSLD010000007">
    <property type="protein sequence ID" value="MFC5381072.1"/>
    <property type="molecule type" value="Genomic_DNA"/>
</dbReference>
<dbReference type="PANTHER" id="PTHR43428">
    <property type="entry name" value="ARSENATE REDUCTASE"/>
    <property type="match status" value="1"/>
</dbReference>
<evidence type="ECO:0000313" key="3">
    <source>
        <dbReference type="EMBL" id="MFC5381072.1"/>
    </source>
</evidence>
<comment type="caution">
    <text evidence="3">The sequence shown here is derived from an EMBL/GenBank/DDBJ whole genome shotgun (WGS) entry which is preliminary data.</text>
</comment>
<dbReference type="RefSeq" id="WP_340271680.1">
    <property type="nucleotide sequence ID" value="NZ_JBBEOG010000014.1"/>
</dbReference>
<sequence length="139" mass="14734">MASSGDRPSVLYACVHNGGRSLAATVLTRHLAGDAVEVRSAGSEPGDSLNPVVVEVLHERGLSTEGEHPSLLTRDGVAAADVVVTMGCGEQCPFVPGTRYLDWELDDPKGQDLDTVRRIVHEVEAHVRGLLDELGVRAA</sequence>
<dbReference type="PANTHER" id="PTHR43428:SF1">
    <property type="entry name" value="ARSENATE REDUCTASE"/>
    <property type="match status" value="1"/>
</dbReference>
<proteinExistence type="predicted"/>
<protein>
    <submittedName>
        <fullName evidence="3">Low molecular weight phosphatase family protein</fullName>
    </submittedName>
</protein>
<dbReference type="Gene3D" id="3.40.50.2300">
    <property type="match status" value="1"/>
</dbReference>
<dbReference type="SUPFAM" id="SSF52788">
    <property type="entry name" value="Phosphotyrosine protein phosphatases I"/>
    <property type="match status" value="1"/>
</dbReference>